<dbReference type="Gene3D" id="1.50.10.100">
    <property type="entry name" value="Chondroitin AC/alginate lyase"/>
    <property type="match status" value="1"/>
</dbReference>
<dbReference type="EMBL" id="JAAOYM010000001">
    <property type="protein sequence ID" value="NIJ11420.1"/>
    <property type="molecule type" value="Genomic_DNA"/>
</dbReference>
<evidence type="ECO:0000313" key="7">
    <source>
        <dbReference type="EMBL" id="NIJ11420.1"/>
    </source>
</evidence>
<dbReference type="GO" id="GO:0016829">
    <property type="term" value="F:lyase activity"/>
    <property type="evidence" value="ECO:0007669"/>
    <property type="project" value="UniProtKB-KW"/>
</dbReference>
<dbReference type="InterPro" id="IPR031680">
    <property type="entry name" value="Hepar_II_III_N"/>
</dbReference>
<dbReference type="PANTHER" id="PTHR39210:SF1">
    <property type="entry name" value="HEPARIN-SULFATE LYASE"/>
    <property type="match status" value="1"/>
</dbReference>
<keyword evidence="8" id="KW-1185">Reference proteome</keyword>
<evidence type="ECO:0000256" key="2">
    <source>
        <dbReference type="ARBA" id="ARBA00022729"/>
    </source>
</evidence>
<evidence type="ECO:0000256" key="4">
    <source>
        <dbReference type="ARBA" id="ARBA00023239"/>
    </source>
</evidence>
<dbReference type="AlphaFoldDB" id="A0A7X5UNT6"/>
<evidence type="ECO:0000313" key="8">
    <source>
        <dbReference type="Proteomes" id="UP000545493"/>
    </source>
</evidence>
<dbReference type="Gene3D" id="2.70.98.70">
    <property type="match status" value="1"/>
</dbReference>
<organism evidence="7 8">
    <name type="scientific">Saccharomonospora amisosensis</name>
    <dbReference type="NCBI Taxonomy" id="1128677"/>
    <lineage>
        <taxon>Bacteria</taxon>
        <taxon>Bacillati</taxon>
        <taxon>Actinomycetota</taxon>
        <taxon>Actinomycetes</taxon>
        <taxon>Pseudonocardiales</taxon>
        <taxon>Pseudonocardiaceae</taxon>
        <taxon>Saccharomonospora</taxon>
    </lineage>
</organism>
<keyword evidence="3" id="KW-0574">Periplasm</keyword>
<proteinExistence type="predicted"/>
<evidence type="ECO:0000256" key="1">
    <source>
        <dbReference type="ARBA" id="ARBA00004418"/>
    </source>
</evidence>
<dbReference type="GO" id="GO:0042597">
    <property type="term" value="C:periplasmic space"/>
    <property type="evidence" value="ECO:0007669"/>
    <property type="project" value="UniProtKB-SubCell"/>
</dbReference>
<keyword evidence="2" id="KW-0732">Signal</keyword>
<dbReference type="Pfam" id="PF16889">
    <property type="entry name" value="Hepar_II_III_N"/>
    <property type="match status" value="1"/>
</dbReference>
<evidence type="ECO:0000259" key="5">
    <source>
        <dbReference type="Pfam" id="PF07940"/>
    </source>
</evidence>
<comment type="subcellular location">
    <subcellularLocation>
        <location evidence="1">Periplasm</location>
    </subcellularLocation>
</comment>
<keyword evidence="4" id="KW-0456">Lyase</keyword>
<comment type="caution">
    <text evidence="7">The sequence shown here is derived from an EMBL/GenBank/DDBJ whole genome shotgun (WGS) entry which is preliminary data.</text>
</comment>
<evidence type="ECO:0000256" key="3">
    <source>
        <dbReference type="ARBA" id="ARBA00022764"/>
    </source>
</evidence>
<dbReference type="Proteomes" id="UP000545493">
    <property type="component" value="Unassembled WGS sequence"/>
</dbReference>
<dbReference type="Pfam" id="PF07940">
    <property type="entry name" value="Hepar_II_III_C"/>
    <property type="match status" value="1"/>
</dbReference>
<feature type="domain" description="Heparin-sulfate lyase N-terminal" evidence="6">
    <location>
        <begin position="175"/>
        <end position="303"/>
    </location>
</feature>
<gene>
    <name evidence="7" type="ORF">FHU38_001764</name>
</gene>
<dbReference type="InterPro" id="IPR008929">
    <property type="entry name" value="Chondroitin_lyas"/>
</dbReference>
<dbReference type="RefSeq" id="WP_167168725.1">
    <property type="nucleotide sequence ID" value="NZ_JAAOYM010000001.1"/>
</dbReference>
<name>A0A7X5UNT6_9PSEU</name>
<feature type="domain" description="Heparinase II/III-like C-terminal" evidence="5">
    <location>
        <begin position="321"/>
        <end position="494"/>
    </location>
</feature>
<accession>A0A7X5UNT6</accession>
<dbReference type="InterPro" id="IPR012480">
    <property type="entry name" value="Hepar_II_III_C"/>
</dbReference>
<protein>
    <submittedName>
        <fullName evidence="7">Putative heparinase superfamily protein</fullName>
    </submittedName>
</protein>
<sequence>MGRLARTVFRLRPEQVAHRVRLRTQRAALRRWPDAGRRLLETPRPAVVGWPSCFTPVDARTPTRWPSFDELHDGVITLLGHTGKLGDPADWRQLHEPQLWRYHLHYWDWAWTLALQEDQDTARAVFAGWWRSWQQATVFGRYDEWAPYVASLRAWSWCGLYRHLIAGESHEGRFLDALWLHLRFLRPHIERDVGGNHLVKNLKALLGLAIFFGQQRLLDRTLRALARETSRQILPDGGHFERAPAYHCQVLTDLIDIAELLEAVRGHSPEWLTTAITRMRRFLGLVMLPDGTVPLFNDGYPVPDELVGELRPGPPAADGITLLPDSGLAVLRTGELFVTADVGEPCPRGLPAHAHADTLSFLFYDGTRRVVTEAGTSTYDACARRHFERSTGGHSTVEIDGTDSTEVWGAFRAGRRAGVHVVDSTGGADRGGELVLTAEHDGYRHLAGSPVHRRTWRLSDSELRVCDEARGHGRHRLVSRVFLSPEVPPEQADRFGGGWRIEPAGLATGWERIEQGKVLIRETTAQLPWGEEFRYSTSERKGAQ</sequence>
<dbReference type="SUPFAM" id="SSF48230">
    <property type="entry name" value="Chondroitin AC/alginate lyase"/>
    <property type="match status" value="1"/>
</dbReference>
<dbReference type="PANTHER" id="PTHR39210">
    <property type="entry name" value="HEPARIN-SULFATE LYASE"/>
    <property type="match status" value="1"/>
</dbReference>
<reference evidence="7 8" key="1">
    <citation type="submission" date="2020-03" db="EMBL/GenBank/DDBJ databases">
        <title>Sequencing the genomes of 1000 actinobacteria strains.</title>
        <authorList>
            <person name="Klenk H.-P."/>
        </authorList>
    </citation>
    <scope>NUCLEOTIDE SEQUENCE [LARGE SCALE GENOMIC DNA]</scope>
    <source>
        <strain evidence="7 8">DSM 45685</strain>
    </source>
</reference>
<evidence type="ECO:0000259" key="6">
    <source>
        <dbReference type="Pfam" id="PF16889"/>
    </source>
</evidence>